<keyword evidence="3" id="KW-1185">Reference proteome</keyword>
<reference evidence="2 3" key="1">
    <citation type="submission" date="2016-10" db="EMBL/GenBank/DDBJ databases">
        <title>The genome sequence of Colletotrichum fioriniae PJ7.</title>
        <authorList>
            <person name="Baroncelli R."/>
        </authorList>
    </citation>
    <scope>NUCLEOTIDE SEQUENCE [LARGE SCALE GENOMIC DNA]</scope>
    <source>
        <strain evidence="2 3">IMI 309622</strain>
    </source>
</reference>
<evidence type="ECO:0000313" key="2">
    <source>
        <dbReference type="EMBL" id="KAK1515577.1"/>
    </source>
</evidence>
<gene>
    <name evidence="2" type="ORF">CCOS01_12775</name>
</gene>
<accession>A0AAI9YLV8</accession>
<dbReference type="RefSeq" id="XP_060308125.1">
    <property type="nucleotide sequence ID" value="XM_060460923.1"/>
</dbReference>
<keyword evidence="1" id="KW-0732">Signal</keyword>
<protein>
    <submittedName>
        <fullName evidence="2">Uncharacterized protein</fullName>
    </submittedName>
</protein>
<dbReference type="AlphaFoldDB" id="A0AAI9YLV8"/>
<proteinExistence type="predicted"/>
<dbReference type="EMBL" id="MOOE01000016">
    <property type="protein sequence ID" value="KAK1515577.1"/>
    <property type="molecule type" value="Genomic_DNA"/>
</dbReference>
<dbReference type="GeneID" id="85344470"/>
<sequence>MRFSTVAAAIQAVAFVQAAALPAIPAGELIELVKDDVTSLPGDATVDLVGRKEVNEVHAIESIAEQTNSADKSVVVRELEKRTLNIKLGADTGNRYRATINGIAIIVHFFFDLAIEKTVFYWTIDGTNPAPGDLRLGFRDMTSGAGYPDARYAHDNRYYFPGFRLYDIVNIFKP</sequence>
<feature type="chain" id="PRO_5042563928" evidence="1">
    <location>
        <begin position="19"/>
        <end position="174"/>
    </location>
</feature>
<comment type="caution">
    <text evidence="2">The sequence shown here is derived from an EMBL/GenBank/DDBJ whole genome shotgun (WGS) entry which is preliminary data.</text>
</comment>
<evidence type="ECO:0000313" key="3">
    <source>
        <dbReference type="Proteomes" id="UP001240678"/>
    </source>
</evidence>
<feature type="signal peptide" evidence="1">
    <location>
        <begin position="1"/>
        <end position="18"/>
    </location>
</feature>
<evidence type="ECO:0000256" key="1">
    <source>
        <dbReference type="SAM" id="SignalP"/>
    </source>
</evidence>
<dbReference type="Proteomes" id="UP001240678">
    <property type="component" value="Unassembled WGS sequence"/>
</dbReference>
<organism evidence="2 3">
    <name type="scientific">Colletotrichum costaricense</name>
    <dbReference type="NCBI Taxonomy" id="1209916"/>
    <lineage>
        <taxon>Eukaryota</taxon>
        <taxon>Fungi</taxon>
        <taxon>Dikarya</taxon>
        <taxon>Ascomycota</taxon>
        <taxon>Pezizomycotina</taxon>
        <taxon>Sordariomycetes</taxon>
        <taxon>Hypocreomycetidae</taxon>
        <taxon>Glomerellales</taxon>
        <taxon>Glomerellaceae</taxon>
        <taxon>Colletotrichum</taxon>
        <taxon>Colletotrichum acutatum species complex</taxon>
    </lineage>
</organism>
<name>A0AAI9YLV8_9PEZI</name>